<reference evidence="1" key="1">
    <citation type="submission" date="2022-07" db="EMBL/GenBank/DDBJ databases">
        <title>Genome Sequence of Phlebia brevispora.</title>
        <authorList>
            <person name="Buettner E."/>
        </authorList>
    </citation>
    <scope>NUCLEOTIDE SEQUENCE</scope>
    <source>
        <strain evidence="1">MPL23</strain>
    </source>
</reference>
<evidence type="ECO:0000313" key="2">
    <source>
        <dbReference type="Proteomes" id="UP001148662"/>
    </source>
</evidence>
<protein>
    <submittedName>
        <fullName evidence="1">Uncharacterized protein</fullName>
    </submittedName>
</protein>
<dbReference type="Proteomes" id="UP001148662">
    <property type="component" value="Unassembled WGS sequence"/>
</dbReference>
<gene>
    <name evidence="1" type="ORF">NM688_g6649</name>
</gene>
<proteinExistence type="predicted"/>
<organism evidence="1 2">
    <name type="scientific">Phlebia brevispora</name>
    <dbReference type="NCBI Taxonomy" id="194682"/>
    <lineage>
        <taxon>Eukaryota</taxon>
        <taxon>Fungi</taxon>
        <taxon>Dikarya</taxon>
        <taxon>Basidiomycota</taxon>
        <taxon>Agaricomycotina</taxon>
        <taxon>Agaricomycetes</taxon>
        <taxon>Polyporales</taxon>
        <taxon>Meruliaceae</taxon>
        <taxon>Phlebia</taxon>
    </lineage>
</organism>
<sequence length="584" mass="66865">MRRSKPQTYHRTLSSCVLPSRETRHLHGTVKPELLVVSSFRAQTDPDASHQGSNFSLEAHDGDAFDIDDDSAQRNFLELLPNELWGRIFKSASLLKADLMDSSMVCHVFRDITQPLFHDTLHIDVQYSADDCKGFQAAPYLERLKERLSVKRITSSLERLVVAEMLCGVRRPPNFTSHFVYPVDYPHIVPATAIFDTLAIKIQELVNVRHVDLVHLVIPTTFLGALARIPRLEHLRIEGCTFASSEETNLELSPHPTLRSLHVVYPKPSGLPLLVTEDLRILLLPLLASPCFQELRLSLQAFSEYQFFLSKAVPMPTLQRLAVDACVLDCRNRPWLEDTMVRYPELRTLDVIFSEDASPLYAQRQDLPITLFPKLTQLGVGYGDIPFFAGRPVLHLNVTAMRGIRNKSLHLGLMLSIQTAFPNITRLDLDCQYVTFERSHLFRAFDMLKQLRHVHMACGGLAYARVYIPKEIPNEEAFMFPIDDPDAKAPPIEYFSIDVWPELPRLIGSLIVHHDSRLPDADLLPHLVKRYPDLKYASWTRHHKDPKTHATQAWTHPEFQPESIHVGFTFWEQTSKFTPRWKQA</sequence>
<dbReference type="EMBL" id="JANHOG010001404">
    <property type="protein sequence ID" value="KAJ3537655.1"/>
    <property type="molecule type" value="Genomic_DNA"/>
</dbReference>
<accession>A0ACC1SDT5</accession>
<name>A0ACC1SDT5_9APHY</name>
<evidence type="ECO:0000313" key="1">
    <source>
        <dbReference type="EMBL" id="KAJ3537655.1"/>
    </source>
</evidence>
<keyword evidence="2" id="KW-1185">Reference proteome</keyword>
<comment type="caution">
    <text evidence="1">The sequence shown here is derived from an EMBL/GenBank/DDBJ whole genome shotgun (WGS) entry which is preliminary data.</text>
</comment>